<dbReference type="PANTHER" id="PTHR21340">
    <property type="entry name" value="DIADENOSINE 5,5-P1,P4-TETRAPHOSPHATE PYROPHOSPHOHYDROLASE MUTT"/>
    <property type="match status" value="1"/>
</dbReference>
<name>A0AAV5AK25_9AGAM</name>
<dbReference type="GO" id="GO:0006754">
    <property type="term" value="P:ATP biosynthetic process"/>
    <property type="evidence" value="ECO:0007669"/>
    <property type="project" value="TreeGrafter"/>
</dbReference>
<dbReference type="InterPro" id="IPR051325">
    <property type="entry name" value="Nudix_hydrolase_domain"/>
</dbReference>
<proteinExistence type="inferred from homology"/>
<organism evidence="5 6">
    <name type="scientific">Clathrus columnatus</name>
    <dbReference type="NCBI Taxonomy" id="1419009"/>
    <lineage>
        <taxon>Eukaryota</taxon>
        <taxon>Fungi</taxon>
        <taxon>Dikarya</taxon>
        <taxon>Basidiomycota</taxon>
        <taxon>Agaricomycotina</taxon>
        <taxon>Agaricomycetes</taxon>
        <taxon>Phallomycetidae</taxon>
        <taxon>Phallales</taxon>
        <taxon>Clathraceae</taxon>
        <taxon>Clathrus</taxon>
    </lineage>
</organism>
<keyword evidence="6" id="KW-1185">Reference proteome</keyword>
<evidence type="ECO:0000256" key="1">
    <source>
        <dbReference type="ARBA" id="ARBA00022801"/>
    </source>
</evidence>
<dbReference type="InterPro" id="IPR015797">
    <property type="entry name" value="NUDIX_hydrolase-like_dom_sf"/>
</dbReference>
<feature type="region of interest" description="Disordered" evidence="3">
    <location>
        <begin position="122"/>
        <end position="169"/>
    </location>
</feature>
<dbReference type="GO" id="GO:0006167">
    <property type="term" value="P:AMP biosynthetic process"/>
    <property type="evidence" value="ECO:0007669"/>
    <property type="project" value="TreeGrafter"/>
</dbReference>
<comment type="similarity">
    <text evidence="2">Belongs to the Nudix hydrolase family.</text>
</comment>
<gene>
    <name evidence="5" type="ORF">Clacol_008279</name>
</gene>
<evidence type="ECO:0000313" key="5">
    <source>
        <dbReference type="EMBL" id="GJJ14022.1"/>
    </source>
</evidence>
<feature type="region of interest" description="Disordered" evidence="3">
    <location>
        <begin position="1"/>
        <end position="30"/>
    </location>
</feature>
<dbReference type="PROSITE" id="PS00893">
    <property type="entry name" value="NUDIX_BOX"/>
    <property type="match status" value="1"/>
</dbReference>
<dbReference type="PRINTS" id="PR00502">
    <property type="entry name" value="NUDIXFAMILY"/>
</dbReference>
<evidence type="ECO:0000259" key="4">
    <source>
        <dbReference type="PROSITE" id="PS51462"/>
    </source>
</evidence>
<dbReference type="GO" id="GO:0004081">
    <property type="term" value="F:bis(5'-nucleosyl)-tetraphosphatase (asymmetrical) activity"/>
    <property type="evidence" value="ECO:0007669"/>
    <property type="project" value="TreeGrafter"/>
</dbReference>
<accession>A0AAV5AK25</accession>
<feature type="domain" description="Nudix hydrolase" evidence="4">
    <location>
        <begin position="56"/>
        <end position="255"/>
    </location>
</feature>
<dbReference type="InterPro" id="IPR020084">
    <property type="entry name" value="NUDIX_hydrolase_CS"/>
</dbReference>
<feature type="compositionally biased region" description="Low complexity" evidence="3">
    <location>
        <begin position="151"/>
        <end position="162"/>
    </location>
</feature>
<dbReference type="SUPFAM" id="SSF55811">
    <property type="entry name" value="Nudix"/>
    <property type="match status" value="1"/>
</dbReference>
<reference evidence="5" key="1">
    <citation type="submission" date="2021-10" db="EMBL/GenBank/DDBJ databases">
        <title>De novo Genome Assembly of Clathrus columnatus (Basidiomycota, Fungi) Using Illumina and Nanopore Sequence Data.</title>
        <authorList>
            <person name="Ogiso-Tanaka E."/>
            <person name="Itagaki H."/>
            <person name="Hosoya T."/>
            <person name="Hosaka K."/>
        </authorList>
    </citation>
    <scope>NUCLEOTIDE SEQUENCE</scope>
    <source>
        <strain evidence="5">MO-923</strain>
    </source>
</reference>
<dbReference type="AlphaFoldDB" id="A0AAV5AK25"/>
<dbReference type="InterPro" id="IPR020476">
    <property type="entry name" value="Nudix_hydrolase"/>
</dbReference>
<comment type="caution">
    <text evidence="5">The sequence shown here is derived from an EMBL/GenBank/DDBJ whole genome shotgun (WGS) entry which is preliminary data.</text>
</comment>
<feature type="compositionally biased region" description="Polar residues" evidence="3">
    <location>
        <begin position="139"/>
        <end position="150"/>
    </location>
</feature>
<dbReference type="Proteomes" id="UP001050691">
    <property type="component" value="Unassembled WGS sequence"/>
</dbReference>
<evidence type="ECO:0000313" key="6">
    <source>
        <dbReference type="Proteomes" id="UP001050691"/>
    </source>
</evidence>
<dbReference type="Pfam" id="PF00293">
    <property type="entry name" value="NUDIX"/>
    <property type="match status" value="1"/>
</dbReference>
<dbReference type="EMBL" id="BPWL01000009">
    <property type="protein sequence ID" value="GJJ14022.1"/>
    <property type="molecule type" value="Genomic_DNA"/>
</dbReference>
<evidence type="ECO:0000256" key="3">
    <source>
        <dbReference type="SAM" id="MobiDB-lite"/>
    </source>
</evidence>
<dbReference type="Gene3D" id="3.90.79.10">
    <property type="entry name" value="Nucleoside Triphosphate Pyrophosphohydrolase"/>
    <property type="match status" value="1"/>
</dbReference>
<evidence type="ECO:0000256" key="2">
    <source>
        <dbReference type="RuleBase" id="RU003476"/>
    </source>
</evidence>
<keyword evidence="1 2" id="KW-0378">Hydrolase</keyword>
<feature type="compositionally biased region" description="Basic and acidic residues" evidence="3">
    <location>
        <begin position="285"/>
        <end position="295"/>
    </location>
</feature>
<dbReference type="PROSITE" id="PS51462">
    <property type="entry name" value="NUDIX"/>
    <property type="match status" value="1"/>
</dbReference>
<sequence>MFRRPSKRSSTSQHSHARSPHRQEHPPEFIPEPVILPPLSEDSSAAVEDSIWFCHDFILGAGTVIIQPTTKLIVLIYHPGTKTWFLPKGRKDTGESLEQAALREAYEESGYRAKFLPLALPSLAPLPPSERKKREEQDNPNTGPYPSRGQSAASTSAASSASRPPLELNTEPIYMTTQCAARRRNGTLYEYITYWYVAFIEEDAEREEDTGMPDEKDYESYLVSYEEAMKRLGGVQKVIVDRAYKWWRRTEEWVEEELVDSVARLGGHQSGRGSGHSTHSRAQSRSREYHGEHNF</sequence>
<protein>
    <recommendedName>
        <fullName evidence="4">Nudix hydrolase domain-containing protein</fullName>
    </recommendedName>
</protein>
<feature type="region of interest" description="Disordered" evidence="3">
    <location>
        <begin position="265"/>
        <end position="295"/>
    </location>
</feature>
<dbReference type="PANTHER" id="PTHR21340:SF0">
    <property type="entry name" value="BIS(5'-NUCLEOSYL)-TETRAPHOSPHATASE [ASYMMETRICAL]"/>
    <property type="match status" value="1"/>
</dbReference>
<dbReference type="InterPro" id="IPR000086">
    <property type="entry name" value="NUDIX_hydrolase_dom"/>
</dbReference>